<comment type="catalytic activity">
    <reaction evidence="20">
        <text>10-formyltetrahydrofolyl-(gamma-L-Glu)(n) + L-glutamate + ATP = 10-formyltetrahydrofolyl-(gamma-L-Glu)(n+1) + ADP + phosphate + H(+)</text>
        <dbReference type="Rhea" id="RHEA:51904"/>
        <dbReference type="Rhea" id="RHEA-COMP:13088"/>
        <dbReference type="Rhea" id="RHEA-COMP:14300"/>
        <dbReference type="ChEBI" id="CHEBI:15378"/>
        <dbReference type="ChEBI" id="CHEBI:29985"/>
        <dbReference type="ChEBI" id="CHEBI:30616"/>
        <dbReference type="ChEBI" id="CHEBI:43474"/>
        <dbReference type="ChEBI" id="CHEBI:134413"/>
        <dbReference type="ChEBI" id="CHEBI:456216"/>
        <dbReference type="EC" id="6.3.2.17"/>
    </reaction>
</comment>
<dbReference type="RefSeq" id="WP_067620176.1">
    <property type="nucleotide sequence ID" value="NZ_MAGO01000012.1"/>
</dbReference>
<dbReference type="InterPro" id="IPR018109">
    <property type="entry name" value="Folylpolyglutamate_synth_CS"/>
</dbReference>
<dbReference type="InterPro" id="IPR013221">
    <property type="entry name" value="Mur_ligase_cen"/>
</dbReference>
<evidence type="ECO:0000256" key="17">
    <source>
        <dbReference type="ARBA" id="ARBA00030592"/>
    </source>
</evidence>
<evidence type="ECO:0000256" key="7">
    <source>
        <dbReference type="ARBA" id="ARBA00013023"/>
    </source>
</evidence>
<comment type="catalytic activity">
    <reaction evidence="21">
        <text>(6R)-5,10-methylenetetrahydrofolyl-(gamma-L-Glu)(n) + L-glutamate + ATP = (6R)-5,10-methylenetetrahydrofolyl-(gamma-L-Glu)(n+1) + ADP + phosphate + H(+)</text>
        <dbReference type="Rhea" id="RHEA:51912"/>
        <dbReference type="Rhea" id="RHEA-COMP:13257"/>
        <dbReference type="Rhea" id="RHEA-COMP:13258"/>
        <dbReference type="ChEBI" id="CHEBI:15378"/>
        <dbReference type="ChEBI" id="CHEBI:29985"/>
        <dbReference type="ChEBI" id="CHEBI:30616"/>
        <dbReference type="ChEBI" id="CHEBI:43474"/>
        <dbReference type="ChEBI" id="CHEBI:136572"/>
        <dbReference type="ChEBI" id="CHEBI:456216"/>
        <dbReference type="EC" id="6.3.2.17"/>
    </reaction>
</comment>
<reference evidence="26 27" key="1">
    <citation type="submission" date="2016-06" db="EMBL/GenBank/DDBJ databases">
        <title>Respiratory ammonification of nitrate coupled to the oxidation of elemental sulfur in deep-sea autotrophic thermophilic bacteria.</title>
        <authorList>
            <person name="Slobodkina G.B."/>
            <person name="Mardanov A.V."/>
            <person name="Ravin N.V."/>
            <person name="Frolova A.A."/>
            <person name="Viryasiv M.B."/>
            <person name="Chernyh N.A."/>
            <person name="Bonch-Osmolovskaya E.A."/>
            <person name="Slobodkin A.I."/>
        </authorList>
    </citation>
    <scope>NUCLEOTIDE SEQUENCE [LARGE SCALE GENOMIC DNA]</scope>
    <source>
        <strain evidence="26 27">S69</strain>
    </source>
</reference>
<evidence type="ECO:0000256" key="6">
    <source>
        <dbReference type="ARBA" id="ARBA00011245"/>
    </source>
</evidence>
<keyword evidence="27" id="KW-1185">Reference proteome</keyword>
<evidence type="ECO:0000256" key="9">
    <source>
        <dbReference type="ARBA" id="ARBA00019357"/>
    </source>
</evidence>
<comment type="similarity">
    <text evidence="5 23">Belongs to the folylpolyglutamate synthase family.</text>
</comment>
<dbReference type="Pfam" id="PF08245">
    <property type="entry name" value="Mur_ligase_M"/>
    <property type="match status" value="1"/>
</dbReference>
<dbReference type="InterPro" id="IPR036615">
    <property type="entry name" value="Mur_ligase_C_dom_sf"/>
</dbReference>
<evidence type="ECO:0000256" key="20">
    <source>
        <dbReference type="ARBA" id="ARBA00047808"/>
    </source>
</evidence>
<evidence type="ECO:0000313" key="26">
    <source>
        <dbReference type="EMBL" id="OCC14467.1"/>
    </source>
</evidence>
<dbReference type="Gene3D" id="3.90.190.20">
    <property type="entry name" value="Mur ligase, C-terminal domain"/>
    <property type="match status" value="1"/>
</dbReference>
<accession>A0A1B9F3F0</accession>
<dbReference type="GO" id="GO:0046872">
    <property type="term" value="F:metal ion binding"/>
    <property type="evidence" value="ECO:0007669"/>
    <property type="project" value="UniProtKB-KW"/>
</dbReference>
<dbReference type="Pfam" id="PF02875">
    <property type="entry name" value="Mur_ligase_C"/>
    <property type="match status" value="1"/>
</dbReference>
<evidence type="ECO:0000256" key="3">
    <source>
        <dbReference type="ARBA" id="ARBA00004799"/>
    </source>
</evidence>
<comment type="pathway">
    <text evidence="4">Cofactor biosynthesis; tetrahydrofolylpolyglutamate biosynthesis.</text>
</comment>
<evidence type="ECO:0000256" key="5">
    <source>
        <dbReference type="ARBA" id="ARBA00008276"/>
    </source>
</evidence>
<dbReference type="PATRIC" id="fig|1156395.6.peg.2220"/>
<evidence type="ECO:0000256" key="11">
    <source>
        <dbReference type="ARBA" id="ARBA00022723"/>
    </source>
</evidence>
<evidence type="ECO:0000256" key="15">
    <source>
        <dbReference type="ARBA" id="ARBA00022909"/>
    </source>
</evidence>
<keyword evidence="15" id="KW-0289">Folate biosynthesis</keyword>
<dbReference type="PANTHER" id="PTHR11136:SF0">
    <property type="entry name" value="DIHYDROFOLATE SYNTHETASE-RELATED"/>
    <property type="match status" value="1"/>
</dbReference>
<keyword evidence="12 23" id="KW-0547">Nucleotide-binding</keyword>
<dbReference type="GO" id="GO:0004326">
    <property type="term" value="F:tetrahydrofolylpolyglutamate synthase activity"/>
    <property type="evidence" value="ECO:0007669"/>
    <property type="project" value="UniProtKB-EC"/>
</dbReference>
<dbReference type="PANTHER" id="PTHR11136">
    <property type="entry name" value="FOLYLPOLYGLUTAMATE SYNTHASE-RELATED"/>
    <property type="match status" value="1"/>
</dbReference>
<dbReference type="OrthoDB" id="9809356at2"/>
<evidence type="ECO:0000256" key="1">
    <source>
        <dbReference type="ARBA" id="ARBA00001946"/>
    </source>
</evidence>
<evidence type="ECO:0000256" key="8">
    <source>
        <dbReference type="ARBA" id="ARBA00013025"/>
    </source>
</evidence>
<evidence type="ECO:0000256" key="12">
    <source>
        <dbReference type="ARBA" id="ARBA00022741"/>
    </source>
</evidence>
<feature type="domain" description="Mur ligase C-terminal" evidence="24">
    <location>
        <begin position="298"/>
        <end position="422"/>
    </location>
</feature>
<keyword evidence="14" id="KW-0460">Magnesium</keyword>
<dbReference type="InterPro" id="IPR004101">
    <property type="entry name" value="Mur_ligase_C"/>
</dbReference>
<keyword evidence="11" id="KW-0479">Metal-binding</keyword>
<evidence type="ECO:0000256" key="18">
    <source>
        <dbReference type="ARBA" id="ARBA00032510"/>
    </source>
</evidence>
<protein>
    <recommendedName>
        <fullName evidence="9">Dihydrofolate synthase/folylpolyglutamate synthase</fullName>
        <ecNumber evidence="7">6.3.2.12</ecNumber>
        <ecNumber evidence="8">6.3.2.17</ecNumber>
    </recommendedName>
    <alternativeName>
        <fullName evidence="18">Folylpoly-gamma-glutamate synthetase-dihydrofolate synthetase</fullName>
    </alternativeName>
    <alternativeName>
        <fullName evidence="16">Folylpolyglutamate synthetase</fullName>
    </alternativeName>
    <alternativeName>
        <fullName evidence="17">Tetrahydrofolylpolyglutamate synthase</fullName>
    </alternativeName>
</protein>
<dbReference type="STRING" id="1156395.DBT_2196"/>
<comment type="caution">
    <text evidence="26">The sequence shown here is derived from an EMBL/GenBank/DDBJ whole genome shotgun (WGS) entry which is preliminary data.</text>
</comment>
<evidence type="ECO:0000256" key="4">
    <source>
        <dbReference type="ARBA" id="ARBA00005150"/>
    </source>
</evidence>
<evidence type="ECO:0000259" key="24">
    <source>
        <dbReference type="Pfam" id="PF02875"/>
    </source>
</evidence>
<comment type="cofactor">
    <cofactor evidence="1">
        <name>Mg(2+)</name>
        <dbReference type="ChEBI" id="CHEBI:18420"/>
    </cofactor>
</comment>
<proteinExistence type="inferred from homology"/>
<dbReference type="FunFam" id="3.40.1190.10:FF:000004">
    <property type="entry name" value="Dihydrofolate synthase/folylpolyglutamate synthase"/>
    <property type="match status" value="1"/>
</dbReference>
<dbReference type="SUPFAM" id="SSF53244">
    <property type="entry name" value="MurD-like peptide ligases, peptide-binding domain"/>
    <property type="match status" value="1"/>
</dbReference>
<dbReference type="EC" id="6.3.2.12" evidence="7"/>
<comment type="subunit">
    <text evidence="6">Monomer.</text>
</comment>
<organism evidence="26 27">
    <name type="scientific">Dissulfuribacter thermophilus</name>
    <dbReference type="NCBI Taxonomy" id="1156395"/>
    <lineage>
        <taxon>Bacteria</taxon>
        <taxon>Pseudomonadati</taxon>
        <taxon>Thermodesulfobacteriota</taxon>
        <taxon>Dissulfuribacteria</taxon>
        <taxon>Dissulfuribacterales</taxon>
        <taxon>Dissulfuribacteraceae</taxon>
        <taxon>Dissulfuribacter</taxon>
    </lineage>
</organism>
<evidence type="ECO:0000256" key="22">
    <source>
        <dbReference type="ARBA" id="ARBA00049161"/>
    </source>
</evidence>
<comment type="pathway">
    <text evidence="3">Cofactor biosynthesis; tetrahydrofolate biosynthesis; 7,8-dihydrofolate from 2-amino-4-hydroxy-6-hydroxymethyl-7,8-dihydropteridine diphosphate and 4-aminobenzoate: step 2/2.</text>
</comment>
<dbReference type="Gene3D" id="3.40.1190.10">
    <property type="entry name" value="Mur-like, catalytic domain"/>
    <property type="match status" value="1"/>
</dbReference>
<comment type="function">
    <text evidence="2">Functions in two distinct reactions of the de novo folate biosynthetic pathway. Catalyzes the addition of a glutamate residue to dihydropteroate (7,8-dihydropteroate or H2Pte) to form dihydrofolate (7,8-dihydrofolate monoglutamate or H2Pte-Glu). Also catalyzes successive additions of L-glutamate to tetrahydrofolate or 10-formyltetrahydrofolate or 5,10-methylenetetrahydrofolate, leading to folylpolyglutamate derivatives.</text>
</comment>
<comment type="catalytic activity">
    <reaction evidence="19">
        <text>(6S)-5,6,7,8-tetrahydrofolyl-(gamma-L-Glu)(n) + L-glutamate + ATP = (6S)-5,6,7,8-tetrahydrofolyl-(gamma-L-Glu)(n+1) + ADP + phosphate + H(+)</text>
        <dbReference type="Rhea" id="RHEA:10580"/>
        <dbReference type="Rhea" id="RHEA-COMP:14738"/>
        <dbReference type="Rhea" id="RHEA-COMP:14740"/>
        <dbReference type="ChEBI" id="CHEBI:15378"/>
        <dbReference type="ChEBI" id="CHEBI:29985"/>
        <dbReference type="ChEBI" id="CHEBI:30616"/>
        <dbReference type="ChEBI" id="CHEBI:43474"/>
        <dbReference type="ChEBI" id="CHEBI:141005"/>
        <dbReference type="ChEBI" id="CHEBI:456216"/>
        <dbReference type="EC" id="6.3.2.17"/>
    </reaction>
</comment>
<sequence length="439" mass="49439">MYDTPLSKSTPQYQEALNYISRFQFHGFKLGLERMHSILNALDNPHKQYPCIHIAGTNGKGSVCAFLEAILKESGVKVGLYTSPHLYSLRERFRINGNLISEQELTGLIFEIKKFTDKGFELSYFEYTTTIAMTWFARCGVDLAIFETGLGGTLDATNVVTPIISIITNISLEHQAFLGNTIREIAGEKAGIIKPNSKVITGAKDPEALNVIFDVSRRQGAKLFTLGKDFYYTPKDNNHMDFFFGKRQINDLQVGLLGRHQMENASLSLAASNILEEEQWTITEDSIRKGLKTPFWPGRGEIIRHDFTCLLDGAHNTAGITALNRLLDEVLPEFRGRRKGLLWAMSDEGGDKDFKRLLNMIAHRFDWIVITEPPGPRRPISVESWKDIDLDISVKLDSDWNKALRHALTKLEKGDLLVVSGSLYLVGSVRTILRNEITS</sequence>
<evidence type="ECO:0000313" key="27">
    <source>
        <dbReference type="Proteomes" id="UP000093080"/>
    </source>
</evidence>
<dbReference type="GO" id="GO:0046656">
    <property type="term" value="P:folic acid biosynthetic process"/>
    <property type="evidence" value="ECO:0007669"/>
    <property type="project" value="UniProtKB-KW"/>
</dbReference>
<keyword evidence="10 23" id="KW-0436">Ligase</keyword>
<dbReference type="NCBIfam" id="TIGR01499">
    <property type="entry name" value="folC"/>
    <property type="match status" value="1"/>
</dbReference>
<dbReference type="AlphaFoldDB" id="A0A1B9F3F0"/>
<dbReference type="SUPFAM" id="SSF53623">
    <property type="entry name" value="MurD-like peptide ligases, catalytic domain"/>
    <property type="match status" value="1"/>
</dbReference>
<name>A0A1B9F3F0_9BACT</name>
<dbReference type="PROSITE" id="PS01012">
    <property type="entry name" value="FOLYLPOLYGLU_SYNT_2"/>
    <property type="match status" value="1"/>
</dbReference>
<evidence type="ECO:0000256" key="2">
    <source>
        <dbReference type="ARBA" id="ARBA00002714"/>
    </source>
</evidence>
<dbReference type="PIRSF" id="PIRSF001563">
    <property type="entry name" value="Folylpolyglu_synth"/>
    <property type="match status" value="1"/>
</dbReference>
<dbReference type="EC" id="6.3.2.17" evidence="8"/>
<comment type="catalytic activity">
    <reaction evidence="22">
        <text>7,8-dihydropteroate + L-glutamate + ATP = 7,8-dihydrofolate + ADP + phosphate + H(+)</text>
        <dbReference type="Rhea" id="RHEA:23584"/>
        <dbReference type="ChEBI" id="CHEBI:15378"/>
        <dbReference type="ChEBI" id="CHEBI:17839"/>
        <dbReference type="ChEBI" id="CHEBI:29985"/>
        <dbReference type="ChEBI" id="CHEBI:30616"/>
        <dbReference type="ChEBI" id="CHEBI:43474"/>
        <dbReference type="ChEBI" id="CHEBI:57451"/>
        <dbReference type="ChEBI" id="CHEBI:456216"/>
        <dbReference type="EC" id="6.3.2.12"/>
    </reaction>
</comment>
<evidence type="ECO:0000256" key="19">
    <source>
        <dbReference type="ARBA" id="ARBA00047493"/>
    </source>
</evidence>
<dbReference type="GO" id="GO:0005524">
    <property type="term" value="F:ATP binding"/>
    <property type="evidence" value="ECO:0007669"/>
    <property type="project" value="UniProtKB-KW"/>
</dbReference>
<feature type="domain" description="Mur ligase central" evidence="25">
    <location>
        <begin position="54"/>
        <end position="271"/>
    </location>
</feature>
<dbReference type="GO" id="GO:0005737">
    <property type="term" value="C:cytoplasm"/>
    <property type="evidence" value="ECO:0007669"/>
    <property type="project" value="TreeGrafter"/>
</dbReference>
<evidence type="ECO:0000256" key="10">
    <source>
        <dbReference type="ARBA" id="ARBA00022598"/>
    </source>
</evidence>
<evidence type="ECO:0000256" key="13">
    <source>
        <dbReference type="ARBA" id="ARBA00022840"/>
    </source>
</evidence>
<keyword evidence="13 23" id="KW-0067">ATP-binding</keyword>
<evidence type="ECO:0000259" key="25">
    <source>
        <dbReference type="Pfam" id="PF08245"/>
    </source>
</evidence>
<gene>
    <name evidence="26" type="ORF">DBT_2196</name>
</gene>
<dbReference type="GO" id="GO:0008841">
    <property type="term" value="F:dihydrofolate synthase activity"/>
    <property type="evidence" value="ECO:0007669"/>
    <property type="project" value="UniProtKB-EC"/>
</dbReference>
<evidence type="ECO:0000256" key="14">
    <source>
        <dbReference type="ARBA" id="ARBA00022842"/>
    </source>
</evidence>
<evidence type="ECO:0000256" key="21">
    <source>
        <dbReference type="ARBA" id="ARBA00049035"/>
    </source>
</evidence>
<dbReference type="GO" id="GO:0046654">
    <property type="term" value="P:tetrahydrofolate biosynthetic process"/>
    <property type="evidence" value="ECO:0007669"/>
    <property type="project" value="UniProtKB-UniPathway"/>
</dbReference>
<evidence type="ECO:0000256" key="16">
    <source>
        <dbReference type="ARBA" id="ARBA00030048"/>
    </source>
</evidence>
<dbReference type="InterPro" id="IPR036565">
    <property type="entry name" value="Mur-like_cat_sf"/>
</dbReference>
<dbReference type="EMBL" id="MAGO01000012">
    <property type="protein sequence ID" value="OCC14467.1"/>
    <property type="molecule type" value="Genomic_DNA"/>
</dbReference>
<dbReference type="UniPathway" id="UPA00077">
    <property type="reaction ID" value="UER00157"/>
</dbReference>
<dbReference type="InterPro" id="IPR001645">
    <property type="entry name" value="Folylpolyglutamate_synth"/>
</dbReference>
<dbReference type="Proteomes" id="UP000093080">
    <property type="component" value="Unassembled WGS sequence"/>
</dbReference>
<evidence type="ECO:0000256" key="23">
    <source>
        <dbReference type="PIRNR" id="PIRNR001563"/>
    </source>
</evidence>